<dbReference type="SUPFAM" id="SSF46785">
    <property type="entry name" value="Winged helix' DNA-binding domain"/>
    <property type="match status" value="1"/>
</dbReference>
<dbReference type="PROSITE" id="PS50995">
    <property type="entry name" value="HTH_MARR_2"/>
    <property type="match status" value="1"/>
</dbReference>
<dbReference type="InterPro" id="IPR000835">
    <property type="entry name" value="HTH_MarR-typ"/>
</dbReference>
<dbReference type="Proteomes" id="UP000282741">
    <property type="component" value="Chromosome"/>
</dbReference>
<dbReference type="Gene3D" id="1.10.10.10">
    <property type="entry name" value="Winged helix-like DNA-binding domain superfamily/Winged helix DNA-binding domain"/>
    <property type="match status" value="1"/>
</dbReference>
<dbReference type="GO" id="GO:0003700">
    <property type="term" value="F:DNA-binding transcription factor activity"/>
    <property type="evidence" value="ECO:0007669"/>
    <property type="project" value="InterPro"/>
</dbReference>
<name>A0AAN1RTV5_9BORD</name>
<dbReference type="GO" id="GO:0006950">
    <property type="term" value="P:response to stress"/>
    <property type="evidence" value="ECO:0007669"/>
    <property type="project" value="TreeGrafter"/>
</dbReference>
<dbReference type="SMART" id="SM00347">
    <property type="entry name" value="HTH_MARR"/>
    <property type="match status" value="1"/>
</dbReference>
<dbReference type="InterPro" id="IPR036390">
    <property type="entry name" value="WH_DNA-bd_sf"/>
</dbReference>
<dbReference type="InterPro" id="IPR036388">
    <property type="entry name" value="WH-like_DNA-bd_sf"/>
</dbReference>
<feature type="domain" description="HTH marR-type" evidence="1">
    <location>
        <begin position="15"/>
        <end position="141"/>
    </location>
</feature>
<sequence>MNTRPSRPRKLTPADYAMLADFRYALRNFIAFSEEAATSLGLTPQQHQALLAVKGAGGLYVGQIAERLHIKPHTAAELVSRLERQGLASRVPDPMDGRRVMVVLTPQSERTLAELSAAHLEELRAIRPLLQRLLEHIDAAG</sequence>
<dbReference type="PANTHER" id="PTHR33164">
    <property type="entry name" value="TRANSCRIPTIONAL REGULATOR, MARR FAMILY"/>
    <property type="match status" value="1"/>
</dbReference>
<dbReference type="PANTHER" id="PTHR33164:SF43">
    <property type="entry name" value="HTH-TYPE TRANSCRIPTIONAL REPRESSOR YETL"/>
    <property type="match status" value="1"/>
</dbReference>
<evidence type="ECO:0000313" key="2">
    <source>
        <dbReference type="EMBL" id="AZW15948.1"/>
    </source>
</evidence>
<gene>
    <name evidence="2" type="ORF">CS347_03695</name>
</gene>
<dbReference type="Pfam" id="PF12802">
    <property type="entry name" value="MarR_2"/>
    <property type="match status" value="1"/>
</dbReference>
<organism evidence="2 3">
    <name type="scientific">Bordetella hinzii</name>
    <dbReference type="NCBI Taxonomy" id="103855"/>
    <lineage>
        <taxon>Bacteria</taxon>
        <taxon>Pseudomonadati</taxon>
        <taxon>Pseudomonadota</taxon>
        <taxon>Betaproteobacteria</taxon>
        <taxon>Burkholderiales</taxon>
        <taxon>Alcaligenaceae</taxon>
        <taxon>Bordetella</taxon>
    </lineage>
</organism>
<dbReference type="GeneID" id="92997003"/>
<dbReference type="InterPro" id="IPR039422">
    <property type="entry name" value="MarR/SlyA-like"/>
</dbReference>
<dbReference type="EMBL" id="CP024172">
    <property type="protein sequence ID" value="AZW15948.1"/>
    <property type="molecule type" value="Genomic_DNA"/>
</dbReference>
<protein>
    <submittedName>
        <fullName evidence="2">MarR family transcriptional regulator</fullName>
    </submittedName>
</protein>
<proteinExistence type="predicted"/>
<accession>A0AAN1RTV5</accession>
<reference evidence="3" key="1">
    <citation type="submission" date="2017-10" db="EMBL/GenBank/DDBJ databases">
        <title>Whole genome sequencing of various Bordetella species.</title>
        <authorList>
            <person name="Weigand M.R."/>
            <person name="Loparev V."/>
            <person name="Peng Y."/>
            <person name="Bowden K.E."/>
            <person name="Tondella M.L."/>
            <person name="Williams M.M."/>
        </authorList>
    </citation>
    <scope>NUCLEOTIDE SEQUENCE [LARGE SCALE GENOMIC DNA]</scope>
    <source>
        <strain evidence="3">H720</strain>
    </source>
</reference>
<evidence type="ECO:0000313" key="3">
    <source>
        <dbReference type="Proteomes" id="UP000282741"/>
    </source>
</evidence>
<dbReference type="AlphaFoldDB" id="A0AAN1RTV5"/>
<dbReference type="RefSeq" id="WP_032954830.1">
    <property type="nucleotide sequence ID" value="NZ_CP012077.1"/>
</dbReference>
<evidence type="ECO:0000259" key="1">
    <source>
        <dbReference type="PROSITE" id="PS50995"/>
    </source>
</evidence>